<evidence type="ECO:0000313" key="2">
    <source>
        <dbReference type="Proteomes" id="UP000092876"/>
    </source>
</evidence>
<evidence type="ECO:0000313" key="1">
    <source>
        <dbReference type="EMBL" id="SBS63357.1"/>
    </source>
</evidence>
<dbReference type="GeneID" id="94235816"/>
<accession>A0A1C3IQ19</accession>
<name>A0A1C3IQ19_9VIBR</name>
<dbReference type="RefSeq" id="WP_065678837.1">
    <property type="nucleotide sequence ID" value="NZ_AP025461.1"/>
</dbReference>
<gene>
    <name evidence="1" type="ORF">VAT7223_01616</name>
</gene>
<protein>
    <submittedName>
        <fullName evidence="1">Uncharacterized protein</fullName>
    </submittedName>
</protein>
<organism evidence="1 2">
    <name type="scientific">Vibrio atlanticus</name>
    <dbReference type="NCBI Taxonomy" id="693153"/>
    <lineage>
        <taxon>Bacteria</taxon>
        <taxon>Pseudomonadati</taxon>
        <taxon>Pseudomonadota</taxon>
        <taxon>Gammaproteobacteria</taxon>
        <taxon>Vibrionales</taxon>
        <taxon>Vibrionaceae</taxon>
        <taxon>Vibrio</taxon>
    </lineage>
</organism>
<reference evidence="2" key="1">
    <citation type="submission" date="2016-06" db="EMBL/GenBank/DDBJ databases">
        <authorList>
            <person name="Rodrigo-Torres Lidia"/>
            <person name="Arahal R.David."/>
        </authorList>
    </citation>
    <scope>NUCLEOTIDE SEQUENCE [LARGE SCALE GENOMIC DNA]</scope>
    <source>
        <strain evidence="2">CECT 7223</strain>
    </source>
</reference>
<dbReference type="EMBL" id="FLQP01000020">
    <property type="protein sequence ID" value="SBS63357.1"/>
    <property type="molecule type" value="Genomic_DNA"/>
</dbReference>
<sequence length="387" mass="44765">MSINYLYIDDDKTSDLEELIAELEYHSDSNLSITHIQTRPMKEVQSIFLEGKFDGFIIDQRLDAANEREEVAGYWGTSLAQNLRTEMIGGHVPHAPIVLLSNEEVFVQYFNKDESAHNLFDFTLGKTAVSKCERFAHQASHILLGLADAYHIANNEVQPRVSREKNIERLLEPLLRWDSKAFKYSDKRFIEHVNAKIHDPHTLISLILNSLVRSSGMLVTEKVLATRLGIDIEQSSDWESLKILLEEAKYQGVFASIKERWWFSRLEDWWYDNNIHKNVLRALTASERVEAIKVFTGLHNLVEISPKYKNGKQSEKFWVNCIASDTPLDPADALLVSKPDLMPWEVPLYLDPQTTHDRECDRAKYKVHSDHQKKVKALYWRLTRSGE</sequence>
<dbReference type="AlphaFoldDB" id="A0A1C3IQ19"/>
<dbReference type="Proteomes" id="UP000092876">
    <property type="component" value="Unassembled WGS sequence"/>
</dbReference>
<proteinExistence type="predicted"/>